<dbReference type="EMBL" id="SMLL01000002">
    <property type="protein sequence ID" value="TFZ03367.1"/>
    <property type="molecule type" value="Genomic_DNA"/>
</dbReference>
<dbReference type="AlphaFoldDB" id="A0A4Z0BVM9"/>
<sequence>MSGRHVGIVFTSSSHAGSELLVLACVAETLNDATGTWSISVGEIARRCKLSKRQAFRALAALRSSGELAIRKGGPGGKSVFTLMLERTTASGGLGWNKLGGTAPGASWSGAMAATQMTKVAEQEQMTKVTSPQSGCFAAGAPVTDELTSSSATADRGVIQPMTPASCITRHSDQTTTTRPVRALDETTSMVKALAAAGVAKVFVTAELREVIRLGASLQDVLDAITRSAHAANPFAYGVARLLNELQAASTPSRTGQRLPDAASDRDPALVKIERDALLATPVPAFVRELSRRLRQ</sequence>
<evidence type="ECO:0008006" key="3">
    <source>
        <dbReference type="Google" id="ProtNLM"/>
    </source>
</evidence>
<evidence type="ECO:0000313" key="2">
    <source>
        <dbReference type="Proteomes" id="UP000297564"/>
    </source>
</evidence>
<organism evidence="1 2">
    <name type="scientific">Ramlibacter rhizophilus</name>
    <dbReference type="NCBI Taxonomy" id="1781167"/>
    <lineage>
        <taxon>Bacteria</taxon>
        <taxon>Pseudomonadati</taxon>
        <taxon>Pseudomonadota</taxon>
        <taxon>Betaproteobacteria</taxon>
        <taxon>Burkholderiales</taxon>
        <taxon>Comamonadaceae</taxon>
        <taxon>Ramlibacter</taxon>
    </lineage>
</organism>
<gene>
    <name evidence="1" type="ORF">EZ242_05650</name>
</gene>
<comment type="caution">
    <text evidence="1">The sequence shown here is derived from an EMBL/GenBank/DDBJ whole genome shotgun (WGS) entry which is preliminary data.</text>
</comment>
<name>A0A4Z0BVM9_9BURK</name>
<dbReference type="RefSeq" id="WP_135284166.1">
    <property type="nucleotide sequence ID" value="NZ_SMLL01000002.1"/>
</dbReference>
<keyword evidence="2" id="KW-1185">Reference proteome</keyword>
<proteinExistence type="predicted"/>
<accession>A0A4Z0BVM9</accession>
<dbReference type="Proteomes" id="UP000297564">
    <property type="component" value="Unassembled WGS sequence"/>
</dbReference>
<reference evidence="1 2" key="1">
    <citation type="submission" date="2019-03" db="EMBL/GenBank/DDBJ databases">
        <title>Ramlibacter rhizophilus CCTCC AB2015357, whole genome shotgun sequence.</title>
        <authorList>
            <person name="Zhang X."/>
            <person name="Feng G."/>
            <person name="Zhu H."/>
        </authorList>
    </citation>
    <scope>NUCLEOTIDE SEQUENCE [LARGE SCALE GENOMIC DNA]</scope>
    <source>
        <strain evidence="1 2">CCTCC AB2015357</strain>
    </source>
</reference>
<protein>
    <recommendedName>
        <fullName evidence="3">Helix-turn-helix domain-containing protein</fullName>
    </recommendedName>
</protein>
<evidence type="ECO:0000313" key="1">
    <source>
        <dbReference type="EMBL" id="TFZ03367.1"/>
    </source>
</evidence>